<keyword evidence="2 4" id="KW-0547">Nucleotide-binding</keyword>
<dbReference type="InterPro" id="IPR052032">
    <property type="entry name" value="ATP-dep_AA_Ligase"/>
</dbReference>
<evidence type="ECO:0000313" key="6">
    <source>
        <dbReference type="EMBL" id="XDQ65150.1"/>
    </source>
</evidence>
<dbReference type="GO" id="GO:0016874">
    <property type="term" value="F:ligase activity"/>
    <property type="evidence" value="ECO:0007669"/>
    <property type="project" value="UniProtKB-KW"/>
</dbReference>
<dbReference type="EMBL" id="CP163440">
    <property type="protein sequence ID" value="XDQ65150.1"/>
    <property type="molecule type" value="Genomic_DNA"/>
</dbReference>
<dbReference type="SUPFAM" id="SSF56059">
    <property type="entry name" value="Glutathione synthetase ATP-binding domain-like"/>
    <property type="match status" value="1"/>
</dbReference>
<dbReference type="GO" id="GO:0046872">
    <property type="term" value="F:metal ion binding"/>
    <property type="evidence" value="ECO:0007669"/>
    <property type="project" value="InterPro"/>
</dbReference>
<feature type="domain" description="ATP-grasp" evidence="5">
    <location>
        <begin position="116"/>
        <end position="316"/>
    </location>
</feature>
<protein>
    <submittedName>
        <fullName evidence="6">Acetyl-CoA carboxylase biotin carboxylase subunit family protein</fullName>
    </submittedName>
</protein>
<gene>
    <name evidence="6" type="ORF">AB5J50_32370</name>
</gene>
<dbReference type="PANTHER" id="PTHR43585:SF2">
    <property type="entry name" value="ATP-GRASP ENZYME FSQD"/>
    <property type="match status" value="1"/>
</dbReference>
<name>A0AB39SHI8_9ACTN</name>
<sequence>MPKVLLYSRQPLAKRPLQDWLDNAADTVVLVTTHKAVAGSEDVLAEHFPEHRLVDDYYAWSTELVAEEAARTYGVGLVASTSEDDVLRAARLRDRLGVPGQDTAGATAYRDKVVMKRLLRDAGLRVPSFAAVDGPLDLLDFLDAEDGPVVVKPRTGAGAEGVSILRDRADLDAFLARQSTSEVPFLPGQWMAEGFVHGDFFHVDGIMRGGRILHCWPSQYNSGVAEHLQGQTQLSSVLLGADDDRTPLLRGLAAEVVAALPPAAQPLAFHLEAWLGADGSPVVCEIASRAGGALIAEAYERSFGVHLAKEGLRAQCGSALTLTDQPAGPESLTGWVLFPPGHGSFAPPAEPCPVPGVDLTVRLEPGTECTGLEYATHSAADALVTADTPQEVRKRLALLTEWWHLHTNWD</sequence>
<dbReference type="Gene3D" id="3.40.50.20">
    <property type="match status" value="1"/>
</dbReference>
<dbReference type="GO" id="GO:0005524">
    <property type="term" value="F:ATP binding"/>
    <property type="evidence" value="ECO:0007669"/>
    <property type="project" value="UniProtKB-UniRule"/>
</dbReference>
<dbReference type="AlphaFoldDB" id="A0AB39SHI8"/>
<evidence type="ECO:0000256" key="4">
    <source>
        <dbReference type="PROSITE-ProRule" id="PRU00409"/>
    </source>
</evidence>
<dbReference type="RefSeq" id="WP_369261743.1">
    <property type="nucleotide sequence ID" value="NZ_CP163440.1"/>
</dbReference>
<proteinExistence type="predicted"/>
<evidence type="ECO:0000256" key="1">
    <source>
        <dbReference type="ARBA" id="ARBA00022598"/>
    </source>
</evidence>
<accession>A0AB39SHI8</accession>
<keyword evidence="3 4" id="KW-0067">ATP-binding</keyword>
<dbReference type="Gene3D" id="3.30.470.20">
    <property type="entry name" value="ATP-grasp fold, B domain"/>
    <property type="match status" value="1"/>
</dbReference>
<evidence type="ECO:0000256" key="3">
    <source>
        <dbReference type="ARBA" id="ARBA00022840"/>
    </source>
</evidence>
<keyword evidence="1" id="KW-0436">Ligase</keyword>
<dbReference type="PANTHER" id="PTHR43585">
    <property type="entry name" value="FUMIPYRROLE BIOSYNTHESIS PROTEIN C"/>
    <property type="match status" value="1"/>
</dbReference>
<evidence type="ECO:0000256" key="2">
    <source>
        <dbReference type="ARBA" id="ARBA00022741"/>
    </source>
</evidence>
<dbReference type="PROSITE" id="PS50975">
    <property type="entry name" value="ATP_GRASP"/>
    <property type="match status" value="1"/>
</dbReference>
<organism evidence="6">
    <name type="scientific">Streptomyces sp. R35</name>
    <dbReference type="NCBI Taxonomy" id="3238630"/>
    <lineage>
        <taxon>Bacteria</taxon>
        <taxon>Bacillati</taxon>
        <taxon>Actinomycetota</taxon>
        <taxon>Actinomycetes</taxon>
        <taxon>Kitasatosporales</taxon>
        <taxon>Streptomycetaceae</taxon>
        <taxon>Streptomyces</taxon>
    </lineage>
</organism>
<dbReference type="InterPro" id="IPR011761">
    <property type="entry name" value="ATP-grasp"/>
</dbReference>
<evidence type="ECO:0000259" key="5">
    <source>
        <dbReference type="PROSITE" id="PS50975"/>
    </source>
</evidence>
<reference evidence="6" key="1">
    <citation type="submission" date="2024-07" db="EMBL/GenBank/DDBJ databases">
        <authorList>
            <person name="Yu S.T."/>
        </authorList>
    </citation>
    <scope>NUCLEOTIDE SEQUENCE</scope>
    <source>
        <strain evidence="6">R35</strain>
    </source>
</reference>